<comment type="caution">
    <text evidence="1">The sequence shown here is derived from an EMBL/GenBank/DDBJ whole genome shotgun (WGS) entry which is preliminary data.</text>
</comment>
<dbReference type="EMBL" id="AUXW01000024">
    <property type="protein sequence ID" value="KKE85551.1"/>
    <property type="molecule type" value="Genomic_DNA"/>
</dbReference>
<name>A0A0F6AIA6_9GAMM</name>
<dbReference type="AlphaFoldDB" id="A0A0F6AIA6"/>
<evidence type="ECO:0000313" key="2">
    <source>
        <dbReference type="Proteomes" id="UP000033434"/>
    </source>
</evidence>
<protein>
    <submittedName>
        <fullName evidence="1">Uncharacterized protein</fullName>
    </submittedName>
</protein>
<organism evidence="1 2">
    <name type="scientific">Pseudoalteromonas luteoviolacea S4054</name>
    <dbReference type="NCBI Taxonomy" id="1129367"/>
    <lineage>
        <taxon>Bacteria</taxon>
        <taxon>Pseudomonadati</taxon>
        <taxon>Pseudomonadota</taxon>
        <taxon>Gammaproteobacteria</taxon>
        <taxon>Alteromonadales</taxon>
        <taxon>Pseudoalteromonadaceae</taxon>
        <taxon>Pseudoalteromonas</taxon>
    </lineage>
</organism>
<gene>
    <name evidence="1" type="ORF">N479_04430</name>
</gene>
<reference evidence="1 2" key="1">
    <citation type="journal article" date="2015" name="BMC Genomics">
        <title>Genome mining reveals unlocked bioactive potential of marine Gram-negative bacteria.</title>
        <authorList>
            <person name="Machado H."/>
            <person name="Sonnenschein E.C."/>
            <person name="Melchiorsen J."/>
            <person name="Gram L."/>
        </authorList>
    </citation>
    <scope>NUCLEOTIDE SEQUENCE [LARGE SCALE GENOMIC DNA]</scope>
    <source>
        <strain evidence="1 2">S4054</strain>
    </source>
</reference>
<dbReference type="Proteomes" id="UP000033434">
    <property type="component" value="Unassembled WGS sequence"/>
</dbReference>
<proteinExistence type="predicted"/>
<accession>A0A0F6AIA6</accession>
<dbReference type="PATRIC" id="fig|1129367.4.peg.405"/>
<sequence>MVMKVFVCFIGNAHAIDSKAIYFDSQGVEVMVNFQS</sequence>
<evidence type="ECO:0000313" key="1">
    <source>
        <dbReference type="EMBL" id="KKE85551.1"/>
    </source>
</evidence>